<dbReference type="GO" id="GO:0046872">
    <property type="term" value="F:metal ion binding"/>
    <property type="evidence" value="ECO:0007669"/>
    <property type="project" value="UniProtKB-KW"/>
</dbReference>
<sequence length="298" mass="33414">MKGILLAGGQGSRLYPITSSASKHLACVYDKPMIYYPLSTLMLSGIREVVLISTPHDIPMFQRLLGDGSRLGIQIHYEEQEKPEGVAQAFLIAEPYIRGESVCLILGDNIFYGNGLDTQLHGKHSMGEGGLVFGYWVNDPERYGVIEFDEDKRIVGIEEKPSEPKSNYAVPGLYFYSSSVLDIAKTLVPSARGELEITDINKHYLQQQTLQVELLGRGIAWLDTGTPQSLLEASSFVAAIEKRQGLKIACLEEIAYRMGYITLSQLESNIQRMPKSEYKEYLLKLFLHEFAADRHFVT</sequence>
<evidence type="ECO:0000313" key="13">
    <source>
        <dbReference type="Proteomes" id="UP000272464"/>
    </source>
</evidence>
<evidence type="ECO:0000256" key="3">
    <source>
        <dbReference type="ARBA" id="ARBA00012461"/>
    </source>
</evidence>
<comment type="function">
    <text evidence="10">Catalyzes the formation of dTDP-glucose, from dTTP and glucose 1-phosphate, as well as its pyrophosphorolysis.</text>
</comment>
<dbReference type="EC" id="2.7.7.24" evidence="3 10"/>
<dbReference type="Gene3D" id="3.90.550.10">
    <property type="entry name" value="Spore Coat Polysaccharide Biosynthesis Protein SpsA, Chain A"/>
    <property type="match status" value="1"/>
</dbReference>
<evidence type="ECO:0000313" key="12">
    <source>
        <dbReference type="EMBL" id="RUT29635.1"/>
    </source>
</evidence>
<keyword evidence="8 10" id="KW-0460">Magnesium</keyword>
<comment type="caution">
    <text evidence="12">The sequence shown here is derived from an EMBL/GenBank/DDBJ whole genome shotgun (WGS) entry which is preliminary data.</text>
</comment>
<dbReference type="InterPro" id="IPR005907">
    <property type="entry name" value="G1P_thy_trans_s"/>
</dbReference>
<evidence type="ECO:0000256" key="5">
    <source>
        <dbReference type="ARBA" id="ARBA00022679"/>
    </source>
</evidence>
<evidence type="ECO:0000256" key="4">
    <source>
        <dbReference type="ARBA" id="ARBA00017654"/>
    </source>
</evidence>
<comment type="cofactor">
    <cofactor evidence="1">
        <name>Mg(2+)</name>
        <dbReference type="ChEBI" id="CHEBI:18420"/>
    </cofactor>
</comment>
<comment type="catalytic activity">
    <reaction evidence="9 10">
        <text>dTTP + alpha-D-glucose 1-phosphate + H(+) = dTDP-alpha-D-glucose + diphosphate</text>
        <dbReference type="Rhea" id="RHEA:15225"/>
        <dbReference type="ChEBI" id="CHEBI:15378"/>
        <dbReference type="ChEBI" id="CHEBI:33019"/>
        <dbReference type="ChEBI" id="CHEBI:37568"/>
        <dbReference type="ChEBI" id="CHEBI:57477"/>
        <dbReference type="ChEBI" id="CHEBI:58601"/>
        <dbReference type="EC" id="2.7.7.24"/>
    </reaction>
</comment>
<evidence type="ECO:0000256" key="9">
    <source>
        <dbReference type="ARBA" id="ARBA00049336"/>
    </source>
</evidence>
<evidence type="ECO:0000256" key="8">
    <source>
        <dbReference type="ARBA" id="ARBA00022842"/>
    </source>
</evidence>
<gene>
    <name evidence="12" type="primary">rfbA</name>
    <name evidence="12" type="ORF">EJP77_14780</name>
</gene>
<evidence type="ECO:0000256" key="10">
    <source>
        <dbReference type="RuleBase" id="RU003706"/>
    </source>
</evidence>
<feature type="domain" description="Nucleotidyl transferase" evidence="11">
    <location>
        <begin position="2"/>
        <end position="238"/>
    </location>
</feature>
<dbReference type="NCBIfam" id="TIGR01207">
    <property type="entry name" value="rmlA"/>
    <property type="match status" value="1"/>
</dbReference>
<name>A0A433X667_9BACL</name>
<evidence type="ECO:0000256" key="1">
    <source>
        <dbReference type="ARBA" id="ARBA00001946"/>
    </source>
</evidence>
<dbReference type="CDD" id="cd02538">
    <property type="entry name" value="G1P_TT_short"/>
    <property type="match status" value="1"/>
</dbReference>
<keyword evidence="13" id="KW-1185">Reference proteome</keyword>
<dbReference type="EMBL" id="RZNX01000006">
    <property type="protein sequence ID" value="RUT29635.1"/>
    <property type="molecule type" value="Genomic_DNA"/>
</dbReference>
<dbReference type="PANTHER" id="PTHR43532">
    <property type="entry name" value="GLUCOSE-1-PHOSPHATE THYMIDYLYLTRANSFERASE"/>
    <property type="match status" value="1"/>
</dbReference>
<dbReference type="Pfam" id="PF00483">
    <property type="entry name" value="NTP_transferase"/>
    <property type="match status" value="1"/>
</dbReference>
<protein>
    <recommendedName>
        <fullName evidence="4 10">Glucose-1-phosphate thymidylyltransferase</fullName>
        <ecNumber evidence="3 10">2.7.7.24</ecNumber>
    </recommendedName>
</protein>
<keyword evidence="7 10" id="KW-0479">Metal-binding</keyword>
<dbReference type="AlphaFoldDB" id="A0A433X667"/>
<comment type="similarity">
    <text evidence="2 10">Belongs to the glucose-1-phosphate thymidylyltransferase family.</text>
</comment>
<evidence type="ECO:0000256" key="7">
    <source>
        <dbReference type="ARBA" id="ARBA00022723"/>
    </source>
</evidence>
<dbReference type="InterPro" id="IPR005835">
    <property type="entry name" value="NTP_transferase_dom"/>
</dbReference>
<reference evidence="12 13" key="1">
    <citation type="submission" date="2018-12" db="EMBL/GenBank/DDBJ databases">
        <authorList>
            <person name="Sun L."/>
            <person name="Chen Z."/>
        </authorList>
    </citation>
    <scope>NUCLEOTIDE SEQUENCE [LARGE SCALE GENOMIC DNA]</scope>
    <source>
        <strain evidence="12 13">3-5-3</strain>
    </source>
</reference>
<organism evidence="12 13">
    <name type="scientific">Paenibacillus zeisoli</name>
    <dbReference type="NCBI Taxonomy" id="2496267"/>
    <lineage>
        <taxon>Bacteria</taxon>
        <taxon>Bacillati</taxon>
        <taxon>Bacillota</taxon>
        <taxon>Bacilli</taxon>
        <taxon>Bacillales</taxon>
        <taxon>Paenibacillaceae</taxon>
        <taxon>Paenibacillus</taxon>
    </lineage>
</organism>
<proteinExistence type="inferred from homology"/>
<dbReference type="InterPro" id="IPR029044">
    <property type="entry name" value="Nucleotide-diphossugar_trans"/>
</dbReference>
<dbReference type="OrthoDB" id="9803871at2"/>
<accession>A0A433X667</accession>
<evidence type="ECO:0000259" key="11">
    <source>
        <dbReference type="Pfam" id="PF00483"/>
    </source>
</evidence>
<dbReference type="Proteomes" id="UP000272464">
    <property type="component" value="Unassembled WGS sequence"/>
</dbReference>
<dbReference type="RefSeq" id="WP_127200018.1">
    <property type="nucleotide sequence ID" value="NZ_RZNX01000006.1"/>
</dbReference>
<keyword evidence="6 10" id="KW-0548">Nucleotidyltransferase</keyword>
<dbReference type="SUPFAM" id="SSF53448">
    <property type="entry name" value="Nucleotide-diphospho-sugar transferases"/>
    <property type="match status" value="1"/>
</dbReference>
<dbReference type="FunFam" id="3.90.550.10:FF:000023">
    <property type="entry name" value="Glucose-1-phosphate thymidylyltransferase"/>
    <property type="match status" value="1"/>
</dbReference>
<dbReference type="GO" id="GO:0008879">
    <property type="term" value="F:glucose-1-phosphate thymidylyltransferase activity"/>
    <property type="evidence" value="ECO:0007669"/>
    <property type="project" value="UniProtKB-EC"/>
</dbReference>
<dbReference type="PANTHER" id="PTHR43532:SF1">
    <property type="entry name" value="GLUCOSE-1-PHOSPHATE THYMIDYLYLTRANSFERASE 1"/>
    <property type="match status" value="1"/>
</dbReference>
<evidence type="ECO:0000256" key="2">
    <source>
        <dbReference type="ARBA" id="ARBA00010480"/>
    </source>
</evidence>
<keyword evidence="5 10" id="KW-0808">Transferase</keyword>
<evidence type="ECO:0000256" key="6">
    <source>
        <dbReference type="ARBA" id="ARBA00022695"/>
    </source>
</evidence>